<evidence type="ECO:0000313" key="3">
    <source>
        <dbReference type="Proteomes" id="UP000076842"/>
    </source>
</evidence>
<feature type="region of interest" description="Disordered" evidence="1">
    <location>
        <begin position="1"/>
        <end position="73"/>
    </location>
</feature>
<dbReference type="EMBL" id="KV423923">
    <property type="protein sequence ID" value="KZT61446.1"/>
    <property type="molecule type" value="Genomic_DNA"/>
</dbReference>
<feature type="compositionally biased region" description="Gly residues" evidence="1">
    <location>
        <begin position="12"/>
        <end position="25"/>
    </location>
</feature>
<proteinExistence type="predicted"/>
<name>A0A165J6Q8_9BASI</name>
<feature type="compositionally biased region" description="Low complexity" evidence="1">
    <location>
        <begin position="1"/>
        <end position="11"/>
    </location>
</feature>
<dbReference type="InParanoid" id="A0A165J6Q8"/>
<feature type="region of interest" description="Disordered" evidence="1">
    <location>
        <begin position="296"/>
        <end position="338"/>
    </location>
</feature>
<reference evidence="2 3" key="1">
    <citation type="journal article" date="2016" name="Mol. Biol. Evol.">
        <title>Comparative Genomics of Early-Diverging Mushroom-Forming Fungi Provides Insights into the Origins of Lignocellulose Decay Capabilities.</title>
        <authorList>
            <person name="Nagy L.G."/>
            <person name="Riley R."/>
            <person name="Tritt A."/>
            <person name="Adam C."/>
            <person name="Daum C."/>
            <person name="Floudas D."/>
            <person name="Sun H."/>
            <person name="Yadav J.S."/>
            <person name="Pangilinan J."/>
            <person name="Larsson K.H."/>
            <person name="Matsuura K."/>
            <person name="Barry K."/>
            <person name="Labutti K."/>
            <person name="Kuo R."/>
            <person name="Ohm R.A."/>
            <person name="Bhattacharya S.S."/>
            <person name="Shirouzu T."/>
            <person name="Yoshinaga Y."/>
            <person name="Martin F.M."/>
            <person name="Grigoriev I.V."/>
            <person name="Hibbett D.S."/>
        </authorList>
    </citation>
    <scope>NUCLEOTIDE SEQUENCE [LARGE SCALE GENOMIC DNA]</scope>
    <source>
        <strain evidence="2 3">HHB12733</strain>
    </source>
</reference>
<feature type="compositionally biased region" description="Polar residues" evidence="1">
    <location>
        <begin position="301"/>
        <end position="314"/>
    </location>
</feature>
<evidence type="ECO:0000256" key="1">
    <source>
        <dbReference type="SAM" id="MobiDB-lite"/>
    </source>
</evidence>
<accession>A0A165J6Q8</accession>
<evidence type="ECO:0000313" key="2">
    <source>
        <dbReference type="EMBL" id="KZT61446.1"/>
    </source>
</evidence>
<dbReference type="Proteomes" id="UP000076842">
    <property type="component" value="Unassembled WGS sequence"/>
</dbReference>
<gene>
    <name evidence="2" type="ORF">CALCODRAFT_479938</name>
</gene>
<keyword evidence="3" id="KW-1185">Reference proteome</keyword>
<protein>
    <submittedName>
        <fullName evidence="2">Uncharacterized protein</fullName>
    </submittedName>
</protein>
<organism evidence="2 3">
    <name type="scientific">Calocera cornea HHB12733</name>
    <dbReference type="NCBI Taxonomy" id="1353952"/>
    <lineage>
        <taxon>Eukaryota</taxon>
        <taxon>Fungi</taxon>
        <taxon>Dikarya</taxon>
        <taxon>Basidiomycota</taxon>
        <taxon>Agaricomycotina</taxon>
        <taxon>Dacrymycetes</taxon>
        <taxon>Dacrymycetales</taxon>
        <taxon>Dacrymycetaceae</taxon>
        <taxon>Calocera</taxon>
    </lineage>
</organism>
<dbReference type="AlphaFoldDB" id="A0A165J6Q8"/>
<sequence>MSASQPPSGGQSPAGGGGSQPGGRHGSFPRGRRNSAPARPIQPLQITFSGLANPHEGRGLMPPPQPRSQAPAFGGAGTWTSAAQAAWDSDRAAVQNAVRRIEGSTHDGLDLPGHTIHPWSLDFEGRVRKNVFMEELIPALEDTLTFADRTLGANAMILMTARLDNGPGAAPTTRLWTSRNLWNTPYSELASGLFGIFTDVIARGQVHMIDQYMAERARQGRNSVQVNYDPPPTFDARQYFPPPFGSGERAGVVVTSTSGGGPPPGAPGGGAVAIKAESSSGVVPASSLLGPGFTLQPHGGNVQQTPRRPTSNPRAASGFGGTPMVTSPVTPRPGSRGGYSLASRLSSAMFSGPRQLWSRPLGQTPRELPRAIQSILLAHSTALDVAEHEHERLESEIAAIYEWDASAEWMDRVFSVINQLLPESEARVAFIEDTVNMMRATRLSELDT</sequence>